<dbReference type="CTD" id="24589301"/>
<evidence type="ECO:0000313" key="7">
    <source>
        <dbReference type="EMBL" id="KAH9587492.1"/>
    </source>
</evidence>
<comment type="caution">
    <text evidence="7">The sequence shown here is derived from an EMBL/GenBank/DDBJ whole genome shotgun (WGS) entry which is preliminary data.</text>
</comment>
<evidence type="ECO:0000256" key="1">
    <source>
        <dbReference type="ARBA" id="ARBA00005696"/>
    </source>
</evidence>
<keyword evidence="5" id="KW-0072">Autophagy</keyword>
<proteinExistence type="inferred from homology"/>
<protein>
    <recommendedName>
        <fullName evidence="2">Ubiquitin-like-conjugating enzyme ATG10</fullName>
    </recommendedName>
    <alternativeName>
        <fullName evidence="6">Autophagy-related protein 10</fullName>
    </alternativeName>
</protein>
<reference evidence="7" key="1">
    <citation type="journal article" date="2012" name="Nat. Genet.">
        <title>Whole-genome sequence of Schistosoma haematobium.</title>
        <authorList>
            <person name="Young N.D."/>
            <person name="Jex A.R."/>
            <person name="Li B."/>
            <person name="Liu S."/>
            <person name="Yang L."/>
            <person name="Xiong Z."/>
            <person name="Li Y."/>
            <person name="Cantacessi C."/>
            <person name="Hall R.S."/>
            <person name="Xu X."/>
            <person name="Chen F."/>
            <person name="Wu X."/>
            <person name="Zerlotini A."/>
            <person name="Oliveira G."/>
            <person name="Hofmann A."/>
            <person name="Zhang G."/>
            <person name="Fang X."/>
            <person name="Kang Y."/>
            <person name="Campbell B.E."/>
            <person name="Loukas A."/>
            <person name="Ranganathan S."/>
            <person name="Rollinson D."/>
            <person name="Rinaldi G."/>
            <person name="Brindley P.J."/>
            <person name="Yang H."/>
            <person name="Wang J."/>
            <person name="Wang J."/>
            <person name="Gasser R.B."/>
        </authorList>
    </citation>
    <scope>NUCLEOTIDE SEQUENCE</scope>
</reference>
<dbReference type="AlphaFoldDB" id="A0A6A5D790"/>
<dbReference type="GeneID" id="24589301"/>
<dbReference type="GO" id="GO:0000045">
    <property type="term" value="P:autophagosome assembly"/>
    <property type="evidence" value="ECO:0007669"/>
    <property type="project" value="TreeGrafter"/>
</dbReference>
<sequence length="252" mass="28710">MGKLLGFGAVSPKGSIEASSKWVKLFPQNWEIGAAFSKFKSQILSSFRITYKISLPIWNHQSGQLTLIAYKDAIQTLKNNLICDSDSGDEWFIDEFVGYPDELEMVYRKPILLGKSNTSCLLTSESLLSGEILAEYRIVFSHSYQVPVLLMRFQTKSGRSLHHDKLWSENFRSSVFPLSEVPLSLHALSEIEHPRLGIPFYEFHPCKTADLMKEVFYSQPTQLNDPVKYMIMWLSLIASPFGLHLPQKSLLT</sequence>
<dbReference type="KEGG" id="shx:MS3_00005212"/>
<evidence type="ECO:0000256" key="5">
    <source>
        <dbReference type="ARBA" id="ARBA00023006"/>
    </source>
</evidence>
<evidence type="ECO:0000256" key="4">
    <source>
        <dbReference type="ARBA" id="ARBA00022786"/>
    </source>
</evidence>
<dbReference type="Gene3D" id="3.30.1460.50">
    <property type="match status" value="1"/>
</dbReference>
<name>A0A6A5D790_SCHHA</name>
<evidence type="ECO:0000313" key="8">
    <source>
        <dbReference type="Proteomes" id="UP000471633"/>
    </source>
</evidence>
<dbReference type="Proteomes" id="UP000471633">
    <property type="component" value="Unassembled WGS sequence"/>
</dbReference>
<dbReference type="GO" id="GO:0032446">
    <property type="term" value="P:protein modification by small protein conjugation"/>
    <property type="evidence" value="ECO:0007669"/>
    <property type="project" value="TreeGrafter"/>
</dbReference>
<evidence type="ECO:0000256" key="6">
    <source>
        <dbReference type="ARBA" id="ARBA00029833"/>
    </source>
</evidence>
<evidence type="ECO:0000256" key="2">
    <source>
        <dbReference type="ARBA" id="ARBA00021099"/>
    </source>
</evidence>
<dbReference type="PANTHER" id="PTHR14957">
    <property type="entry name" value="UBIQUITIN-LIKE-CONJUGATING ENZYME ATG10"/>
    <property type="match status" value="1"/>
</dbReference>
<evidence type="ECO:0000256" key="3">
    <source>
        <dbReference type="ARBA" id="ARBA00022679"/>
    </source>
</evidence>
<dbReference type="RefSeq" id="XP_035585746.1">
    <property type="nucleotide sequence ID" value="XM_035731631.2"/>
</dbReference>
<dbReference type="GO" id="GO:0005829">
    <property type="term" value="C:cytosol"/>
    <property type="evidence" value="ECO:0007669"/>
    <property type="project" value="TreeGrafter"/>
</dbReference>
<dbReference type="InterPro" id="IPR007135">
    <property type="entry name" value="Atg3/Atg10"/>
</dbReference>
<keyword evidence="4" id="KW-0833">Ubl conjugation pathway</keyword>
<dbReference type="PANTHER" id="PTHR14957:SF1">
    <property type="entry name" value="UBIQUITIN-LIKE-CONJUGATING ENZYME ATG10"/>
    <property type="match status" value="1"/>
</dbReference>
<keyword evidence="8" id="KW-1185">Reference proteome</keyword>
<comment type="similarity">
    <text evidence="1">Belongs to the ATG10 family.</text>
</comment>
<dbReference type="GO" id="GO:0061651">
    <property type="term" value="F:Atg12 conjugating enzyme activity"/>
    <property type="evidence" value="ECO:0007669"/>
    <property type="project" value="TreeGrafter"/>
</dbReference>
<organism evidence="7 8">
    <name type="scientific">Schistosoma haematobium</name>
    <name type="common">Blood fluke</name>
    <dbReference type="NCBI Taxonomy" id="6185"/>
    <lineage>
        <taxon>Eukaryota</taxon>
        <taxon>Metazoa</taxon>
        <taxon>Spiralia</taxon>
        <taxon>Lophotrochozoa</taxon>
        <taxon>Platyhelminthes</taxon>
        <taxon>Trematoda</taxon>
        <taxon>Digenea</taxon>
        <taxon>Strigeidida</taxon>
        <taxon>Schistosomatoidea</taxon>
        <taxon>Schistosomatidae</taxon>
        <taxon>Schistosoma</taxon>
    </lineage>
</organism>
<reference evidence="7" key="4">
    <citation type="journal article" date="2022" name="PLoS Pathog.">
        <title>Chromosome-level genome of Schistosoma haematobium underpins genome-wide explorations of molecular variation.</title>
        <authorList>
            <person name="Stroehlein A.J."/>
            <person name="Korhonen P.K."/>
            <person name="Lee V.V."/>
            <person name="Ralph S.A."/>
            <person name="Mentink-Kane M."/>
            <person name="You H."/>
            <person name="McManus D.P."/>
            <person name="Tchuente L.T."/>
            <person name="Stothard J.R."/>
            <person name="Kaur P."/>
            <person name="Dudchenko O."/>
            <person name="Aiden E.L."/>
            <person name="Yang B."/>
            <person name="Yang H."/>
            <person name="Emery A.M."/>
            <person name="Webster B.L."/>
            <person name="Brindley P.J."/>
            <person name="Rollinson D."/>
            <person name="Chang B.C.H."/>
            <person name="Gasser R.B."/>
            <person name="Young N.D."/>
        </authorList>
    </citation>
    <scope>NUCLEOTIDE SEQUENCE</scope>
</reference>
<dbReference type="EMBL" id="AMPZ03000003">
    <property type="protein sequence ID" value="KAH9587492.1"/>
    <property type="molecule type" value="Genomic_DNA"/>
</dbReference>
<reference evidence="7" key="2">
    <citation type="journal article" date="2019" name="Gigascience">
        <title>High-quality Schistosoma haematobium genome achieved by single-molecule and long-range sequencing.</title>
        <authorList>
            <person name="Stroehlein A.J."/>
            <person name="Korhonen P.K."/>
            <person name="Chong T.M."/>
            <person name="Lim Y.L."/>
            <person name="Chan K.G."/>
            <person name="Webster B."/>
            <person name="Rollinson D."/>
            <person name="Brindley P.J."/>
            <person name="Gasser R.B."/>
            <person name="Young N.D."/>
        </authorList>
    </citation>
    <scope>NUCLEOTIDE SEQUENCE</scope>
</reference>
<accession>A0A6A5D790</accession>
<keyword evidence="3" id="KW-0808">Transferase</keyword>
<dbReference type="Pfam" id="PF03987">
    <property type="entry name" value="Autophagy_act_C"/>
    <property type="match status" value="1"/>
</dbReference>
<reference evidence="7" key="3">
    <citation type="submission" date="2021-06" db="EMBL/GenBank/DDBJ databases">
        <title>Chromosome-level genome assembly for S. haematobium.</title>
        <authorList>
            <person name="Stroehlein A.J."/>
        </authorList>
    </citation>
    <scope>NUCLEOTIDE SEQUENCE</scope>
</reference>
<dbReference type="GO" id="GO:0000422">
    <property type="term" value="P:autophagy of mitochondrion"/>
    <property type="evidence" value="ECO:0007669"/>
    <property type="project" value="TreeGrafter"/>
</dbReference>
<gene>
    <name evidence="7" type="primary">ATG10_1</name>
    <name evidence="7" type="ORF">MS3_00005212</name>
</gene>